<evidence type="ECO:0000256" key="1">
    <source>
        <dbReference type="SAM" id="MobiDB-lite"/>
    </source>
</evidence>
<comment type="caution">
    <text evidence="2">The sequence shown here is derived from an EMBL/GenBank/DDBJ whole genome shotgun (WGS) entry which is preliminary data.</text>
</comment>
<evidence type="ECO:0000313" key="2">
    <source>
        <dbReference type="EMBL" id="OBZ74552.1"/>
    </source>
</evidence>
<accession>A0A1C7MCL0</accession>
<proteinExistence type="predicted"/>
<protein>
    <submittedName>
        <fullName evidence="2">Uncharacterized protein</fullName>
    </submittedName>
</protein>
<organism evidence="2 3">
    <name type="scientific">Grifola frondosa</name>
    <name type="common">Maitake</name>
    <name type="synonym">Polyporus frondosus</name>
    <dbReference type="NCBI Taxonomy" id="5627"/>
    <lineage>
        <taxon>Eukaryota</taxon>
        <taxon>Fungi</taxon>
        <taxon>Dikarya</taxon>
        <taxon>Basidiomycota</taxon>
        <taxon>Agaricomycotina</taxon>
        <taxon>Agaricomycetes</taxon>
        <taxon>Polyporales</taxon>
        <taxon>Grifolaceae</taxon>
        <taxon>Grifola</taxon>
    </lineage>
</organism>
<dbReference type="EMBL" id="LUGG01000005">
    <property type="protein sequence ID" value="OBZ74552.1"/>
    <property type="molecule type" value="Genomic_DNA"/>
</dbReference>
<dbReference type="OrthoDB" id="2800649at2759"/>
<feature type="compositionally biased region" description="Polar residues" evidence="1">
    <location>
        <begin position="75"/>
        <end position="88"/>
    </location>
</feature>
<evidence type="ECO:0000313" key="3">
    <source>
        <dbReference type="Proteomes" id="UP000092993"/>
    </source>
</evidence>
<feature type="compositionally biased region" description="Basic residues" evidence="1">
    <location>
        <begin position="135"/>
        <end position="147"/>
    </location>
</feature>
<keyword evidence="3" id="KW-1185">Reference proteome</keyword>
<dbReference type="AlphaFoldDB" id="A0A1C7MCL0"/>
<gene>
    <name evidence="2" type="ORF">A0H81_05425</name>
</gene>
<reference evidence="2 3" key="1">
    <citation type="submission" date="2016-03" db="EMBL/GenBank/DDBJ databases">
        <title>Whole genome sequencing of Grifola frondosa 9006-11.</title>
        <authorList>
            <person name="Min B."/>
            <person name="Park H."/>
            <person name="Kim J.-G."/>
            <person name="Cho H."/>
            <person name="Oh Y.-L."/>
            <person name="Kong W.-S."/>
            <person name="Choi I.-G."/>
        </authorList>
    </citation>
    <scope>NUCLEOTIDE SEQUENCE [LARGE SCALE GENOMIC DNA]</scope>
    <source>
        <strain evidence="2 3">9006-11</strain>
    </source>
</reference>
<name>A0A1C7MCL0_GRIFR</name>
<feature type="region of interest" description="Disordered" evidence="1">
    <location>
        <begin position="1"/>
        <end position="149"/>
    </location>
</feature>
<sequence>MVDGNYTSRLDTDWASDSTLSSLEDLDSPEPELPKPPKKKAKKQVDGGRDAISAAQKMPATASVTDLKSAVMKASTVSTAKQPKSQKPGQPEYKGKSGVKTGWVPPLVPSQPGWTSQAPPTTKMVVKPPATPHPVRNKTSKQPKKMPKMPLIVQEGGFVSESDESIEKMAAQSSPLKPVTGRRVTSNGIVKTEDKPMLVRKKAAQSAVMNPGPSKLADWQLSESDGVELVAFKKKASMSKKPSNGKKDDYALPEEAIPLWNKKAIPTIVMFVGTCCFPWSFIEWAGMEHILGLKVLCMIWVFIYGPVLPPPEPISLLCPLVTQKLSEYRFLMGNAAITGYHKHFAKVLESANTLDGRAHAAELLLKEAKFTYENADGMNRQGLFRAPMILRAFFIHLTAIENAVNIPGLYVDEYAKHPIGALSLAVTAAERALTLFKVKCITFVGEKPKYTEVYNDRTGCTSNIWNYFSEDNWGSVMQEWLIFVQRLSDAKIAAIIHKAHPVRKVINISDEEQDFNRAMMVDLDSD</sequence>
<dbReference type="Proteomes" id="UP000092993">
    <property type="component" value="Unassembled WGS sequence"/>
</dbReference>